<dbReference type="PANTHER" id="PTHR33546:SF1">
    <property type="entry name" value="LARGE, MULTIFUNCTIONAL SECRETED PROTEIN"/>
    <property type="match status" value="1"/>
</dbReference>
<name>A0ABW8I901_9BACI</name>
<gene>
    <name evidence="1" type="ORF">QYG89_09900</name>
</gene>
<dbReference type="InterPro" id="IPR011042">
    <property type="entry name" value="6-blade_b-propeller_TolB-like"/>
</dbReference>
<reference evidence="1 2" key="1">
    <citation type="submission" date="2023-07" db="EMBL/GenBank/DDBJ databases">
        <title>Bacillus lucianemedeirus sp. nov, a new species isolated from an immunobiological production facility.</title>
        <authorList>
            <person name="Costa L.V."/>
            <person name="Miranda R.V.S.L."/>
            <person name="Brandao M.L.L."/>
            <person name="Reis C.M.F."/>
            <person name="Frazao A.M."/>
            <person name="Cruz F.V."/>
            <person name="Baio P.V.P."/>
            <person name="Veras J.F.C."/>
            <person name="Ramos J.N."/>
            <person name="Vieira V."/>
        </authorList>
    </citation>
    <scope>NUCLEOTIDE SEQUENCE [LARGE SCALE GENOMIC DNA]</scope>
    <source>
        <strain evidence="1 2">B190/17</strain>
    </source>
</reference>
<proteinExistence type="predicted"/>
<dbReference type="EMBL" id="JAUIYO010000006">
    <property type="protein sequence ID" value="MFK2825974.1"/>
    <property type="molecule type" value="Genomic_DNA"/>
</dbReference>
<keyword evidence="2" id="KW-1185">Reference proteome</keyword>
<evidence type="ECO:0000313" key="1">
    <source>
        <dbReference type="EMBL" id="MFK2825974.1"/>
    </source>
</evidence>
<sequence>MHRPDTIQRMIRPQDILVPSGYKVEVFAEGLMTPINLTFTDQGEMLVADAGIASGSGKVLKLTSRGMKVIAEGFKPPLTGITYYKGDIYVAHRGFITVVKSDGSKKDIISGLPSFGDHHNNRVIFGPDGKMYFGQGTATNSGVVGEDNSRWVKQYPFFHDYPGLLIPLIGENFRTKNILSERPGEEAWTGAYSPFGVPSYRGEYVKGIVMASGSILRANRDGSQIELVAWGLRNPFRLKFDRHHRLFCANHGIDVRGSRPVANSPDEFQWIRQGTWYGWPDYTGGLPVTNPMFKPEGKPQPAFLLAEHPMQPPKPIAVFAPHSAAMGFDFNYDSSFGPVGEAFIAEFGSEAPGTTGGQPAPRVGHRVSRINPETGKVTTFAINKTGLAAFATGGGGLERPIDVTFGKKNDMYITDFGIFKPPGRAEIVIPNTGVIWKVTRQ</sequence>
<dbReference type="InterPro" id="IPR011041">
    <property type="entry name" value="Quinoprot_gluc/sorb_DH_b-prop"/>
</dbReference>
<dbReference type="SUPFAM" id="SSF50952">
    <property type="entry name" value="Soluble quinoprotein glucose dehydrogenase"/>
    <property type="match status" value="1"/>
</dbReference>
<protein>
    <submittedName>
        <fullName evidence="1">PQQ-dependent sugar dehydrogenase</fullName>
    </submittedName>
</protein>
<organism evidence="1 2">
    <name type="scientific">Bacillus lumedeiriae</name>
    <dbReference type="NCBI Taxonomy" id="3058829"/>
    <lineage>
        <taxon>Bacteria</taxon>
        <taxon>Bacillati</taxon>
        <taxon>Bacillota</taxon>
        <taxon>Bacilli</taxon>
        <taxon>Bacillales</taxon>
        <taxon>Bacillaceae</taxon>
        <taxon>Bacillus</taxon>
    </lineage>
</organism>
<comment type="caution">
    <text evidence="1">The sequence shown here is derived from an EMBL/GenBank/DDBJ whole genome shotgun (WGS) entry which is preliminary data.</text>
</comment>
<dbReference type="Proteomes" id="UP001619911">
    <property type="component" value="Unassembled WGS sequence"/>
</dbReference>
<dbReference type="RefSeq" id="WP_404316849.1">
    <property type="nucleotide sequence ID" value="NZ_JAUIYO010000006.1"/>
</dbReference>
<evidence type="ECO:0000313" key="2">
    <source>
        <dbReference type="Proteomes" id="UP001619911"/>
    </source>
</evidence>
<accession>A0ABW8I901</accession>
<dbReference type="Gene3D" id="2.120.10.30">
    <property type="entry name" value="TolB, C-terminal domain"/>
    <property type="match status" value="1"/>
</dbReference>
<dbReference type="PANTHER" id="PTHR33546">
    <property type="entry name" value="LARGE, MULTIFUNCTIONAL SECRETED PROTEIN-RELATED"/>
    <property type="match status" value="1"/>
</dbReference>